<keyword evidence="11" id="KW-0966">Cell projection</keyword>
<evidence type="ECO:0000256" key="8">
    <source>
        <dbReference type="ARBA" id="ARBA00023143"/>
    </source>
</evidence>
<feature type="transmembrane region" description="Helical" evidence="10">
    <location>
        <begin position="6"/>
        <end position="23"/>
    </location>
</feature>
<dbReference type="PANTHER" id="PTHR30065:SF1">
    <property type="entry name" value="SURFACE PRESENTATION OF ANTIGENS PROTEIN SPAR"/>
    <property type="match status" value="1"/>
</dbReference>
<feature type="transmembrane region" description="Helical" evidence="10">
    <location>
        <begin position="207"/>
        <end position="234"/>
    </location>
</feature>
<proteinExistence type="inferred from homology"/>
<keyword evidence="7 10" id="KW-0472">Membrane</keyword>
<keyword evidence="11" id="KW-0969">Cilium</keyword>
<evidence type="ECO:0000256" key="9">
    <source>
        <dbReference type="NCBIfam" id="TIGR01400"/>
    </source>
</evidence>
<dbReference type="EMBL" id="JBHTGQ010000017">
    <property type="protein sequence ID" value="MFC7749756.1"/>
    <property type="molecule type" value="Genomic_DNA"/>
</dbReference>
<dbReference type="Proteomes" id="UP001596528">
    <property type="component" value="Unassembled WGS sequence"/>
</dbReference>
<feature type="transmembrane region" description="Helical" evidence="10">
    <location>
        <begin position="30"/>
        <end position="47"/>
    </location>
</feature>
<dbReference type="PRINTS" id="PR00953">
    <property type="entry name" value="TYPE3IMRPROT"/>
</dbReference>
<evidence type="ECO:0000256" key="7">
    <source>
        <dbReference type="ARBA" id="ARBA00023136"/>
    </source>
</evidence>
<keyword evidence="4 10" id="KW-1003">Cell membrane</keyword>
<evidence type="ECO:0000256" key="4">
    <source>
        <dbReference type="ARBA" id="ARBA00022475"/>
    </source>
</evidence>
<keyword evidence="5 10" id="KW-0812">Transmembrane</keyword>
<name>A0ABW2V390_9BACL</name>
<dbReference type="PANTHER" id="PTHR30065">
    <property type="entry name" value="FLAGELLAR BIOSYNTHETIC PROTEIN FLIR"/>
    <property type="match status" value="1"/>
</dbReference>
<evidence type="ECO:0000256" key="6">
    <source>
        <dbReference type="ARBA" id="ARBA00022989"/>
    </source>
</evidence>
<dbReference type="InterPro" id="IPR002010">
    <property type="entry name" value="T3SS_IM_R"/>
</dbReference>
<dbReference type="NCBIfam" id="TIGR01400">
    <property type="entry name" value="fliR"/>
    <property type="match status" value="1"/>
</dbReference>
<comment type="subcellular location">
    <subcellularLocation>
        <location evidence="10">Cell membrane</location>
        <topology evidence="10">Multi-pass membrane protein</topology>
    </subcellularLocation>
    <subcellularLocation>
        <location evidence="10">Bacterial flagellum basal body</location>
    </subcellularLocation>
</comment>
<accession>A0ABW2V390</accession>
<protein>
    <recommendedName>
        <fullName evidence="3 9">Flagellar biosynthetic protein FliR</fullName>
    </recommendedName>
</protein>
<feature type="transmembrane region" description="Helical" evidence="10">
    <location>
        <begin position="119"/>
        <end position="140"/>
    </location>
</feature>
<dbReference type="Pfam" id="PF01311">
    <property type="entry name" value="Bac_export_1"/>
    <property type="match status" value="1"/>
</dbReference>
<keyword evidence="12" id="KW-1185">Reference proteome</keyword>
<keyword evidence="6 10" id="KW-1133">Transmembrane helix</keyword>
<keyword evidence="11" id="KW-0282">Flagellum</keyword>
<evidence type="ECO:0000256" key="1">
    <source>
        <dbReference type="ARBA" id="ARBA00002578"/>
    </source>
</evidence>
<reference evidence="12" key="1">
    <citation type="journal article" date="2019" name="Int. J. Syst. Evol. Microbiol.">
        <title>The Global Catalogue of Microorganisms (GCM) 10K type strain sequencing project: providing services to taxonomists for standard genome sequencing and annotation.</title>
        <authorList>
            <consortium name="The Broad Institute Genomics Platform"/>
            <consortium name="The Broad Institute Genome Sequencing Center for Infectious Disease"/>
            <person name="Wu L."/>
            <person name="Ma J."/>
        </authorList>
    </citation>
    <scope>NUCLEOTIDE SEQUENCE [LARGE SCALE GENOMIC DNA]</scope>
    <source>
        <strain evidence="12">JCM 18657</strain>
    </source>
</reference>
<organism evidence="11 12">
    <name type="scientific">Paenibacillus thermoaerophilus</name>
    <dbReference type="NCBI Taxonomy" id="1215385"/>
    <lineage>
        <taxon>Bacteria</taxon>
        <taxon>Bacillati</taxon>
        <taxon>Bacillota</taxon>
        <taxon>Bacilli</taxon>
        <taxon>Bacillales</taxon>
        <taxon>Paenibacillaceae</taxon>
        <taxon>Paenibacillus</taxon>
    </lineage>
</organism>
<keyword evidence="8 10" id="KW-0975">Bacterial flagellum</keyword>
<comment type="caution">
    <text evidence="11">The sequence shown here is derived from an EMBL/GenBank/DDBJ whole genome shotgun (WGS) entry which is preliminary data.</text>
</comment>
<dbReference type="RefSeq" id="WP_281281896.1">
    <property type="nucleotide sequence ID" value="NZ_JBHTGQ010000017.1"/>
</dbReference>
<evidence type="ECO:0000256" key="5">
    <source>
        <dbReference type="ARBA" id="ARBA00022692"/>
    </source>
</evidence>
<evidence type="ECO:0000256" key="10">
    <source>
        <dbReference type="RuleBase" id="RU362071"/>
    </source>
</evidence>
<evidence type="ECO:0000313" key="11">
    <source>
        <dbReference type="EMBL" id="MFC7749756.1"/>
    </source>
</evidence>
<evidence type="ECO:0000256" key="3">
    <source>
        <dbReference type="ARBA" id="ARBA00021717"/>
    </source>
</evidence>
<evidence type="ECO:0000256" key="2">
    <source>
        <dbReference type="ARBA" id="ARBA00009772"/>
    </source>
</evidence>
<dbReference type="InterPro" id="IPR006303">
    <property type="entry name" value="FliR"/>
</dbReference>
<comment type="similarity">
    <text evidence="2 10">Belongs to the FliR/MopE/SpaR family.</text>
</comment>
<gene>
    <name evidence="11" type="primary">fliR</name>
    <name evidence="11" type="ORF">ACFQWB_07375</name>
</gene>
<sequence length="257" mass="27975">MLPGALLVFCRILSYFSVMPLISSRNIPNLWKIGMAAMLAFITLPTLETAQGPAFDDGYIVLLLKEIVVGLALGFVGLLFFSAIQASGSFIDMQIGFGIANIVDPMTGQQTPLIGQLKYMIALVLMLAVNAHHIVISAIIESYRWIPLESADFYSVWAKGNPADFLVRGLADMFAISFKLAAPLVVAVFLVDLALGILAKTAPQFNVFVLGIPIKILVALLLLMVLMSSFIGLFTELYGTIFENMRRFLDLFATGSS</sequence>
<comment type="function">
    <text evidence="1 10">Role in flagellar biosynthesis.</text>
</comment>
<feature type="transmembrane region" description="Helical" evidence="10">
    <location>
        <begin position="174"/>
        <end position="195"/>
    </location>
</feature>
<feature type="transmembrane region" description="Helical" evidence="10">
    <location>
        <begin position="59"/>
        <end position="84"/>
    </location>
</feature>
<evidence type="ECO:0000313" key="12">
    <source>
        <dbReference type="Proteomes" id="UP001596528"/>
    </source>
</evidence>